<feature type="transmembrane region" description="Helical" evidence="1">
    <location>
        <begin position="184"/>
        <end position="200"/>
    </location>
</feature>
<feature type="transmembrane region" description="Helical" evidence="1">
    <location>
        <begin position="403"/>
        <end position="423"/>
    </location>
</feature>
<evidence type="ECO:0000313" key="3">
    <source>
        <dbReference type="Proteomes" id="UP000216020"/>
    </source>
</evidence>
<evidence type="ECO:0000313" key="2">
    <source>
        <dbReference type="EMBL" id="OZI32037.1"/>
    </source>
</evidence>
<comment type="caution">
    <text evidence="2">The sequence shown here is derived from an EMBL/GenBank/DDBJ whole genome shotgun (WGS) entry which is preliminary data.</text>
</comment>
<name>A0A261S4Z7_9BORD</name>
<feature type="transmembrane region" description="Helical" evidence="1">
    <location>
        <begin position="324"/>
        <end position="344"/>
    </location>
</feature>
<keyword evidence="3" id="KW-1185">Reference proteome</keyword>
<dbReference type="EMBL" id="NEVM01000005">
    <property type="protein sequence ID" value="OZI32037.1"/>
    <property type="molecule type" value="Genomic_DNA"/>
</dbReference>
<dbReference type="Pfam" id="PF09913">
    <property type="entry name" value="DUF2142"/>
    <property type="match status" value="1"/>
</dbReference>
<sequence length="665" mass="72831">MRHSSRKPNNGWASWSRRPIFSSSPHTRSNCLCTLATRLFGWSTARFAWLVTWKPSRRHILADDLYVLAGGREPARRAAVPARLLILLALACGILLNALIPPGQSPDEESHLARSYLLSMGQILLDRNPGGSGGAIDDGLLKFDDIFHAIGVSGKLDAALMDGVAPNIRWTGTRSQRSYAGTGYYFPVIYLPQALALAISRALNLSIAHSYTLARAFVFLTTLGLIVAAGRLVTPSSVVLALLAMPMVIFQSISTTIDGLALGLCMLALSCFMALLQSQRVEGERGLFLVMCIAVFILAGSRAHALPMILLPFVVAWHRRSRQLLLFSLLVLVLTLAWTSFALITVQDPRIPREVGTSQVLRYYLLHPFKFLGIVGATLKDKWAYYRDTFIGTLGYLDVYLPAWYESVAFIVMILLGLVSFQWRNQTRGETVGRIVLAIGAVGSCVLVFLALLATWTPFPSTMVDGVQGRYFHIPAMMLAYAVAGSQPLDGRRRYALDMVLIVFFLANLGMTADALLSRYWVPERNYREQQFASAAHDPVVLSKDNVLSGEFDAPANGSLYSVAFNLGTYFGRANGDLQVEVCGKQCVRGRTNVALAVDNRYAYLGLDKPLLVTVGESLQLTVTMSSNSTHPVVLWAGKGRTGGLHVKMNGQAIELAPDFLPAVQ</sequence>
<dbReference type="OrthoDB" id="2220917at2"/>
<dbReference type="Proteomes" id="UP000216020">
    <property type="component" value="Unassembled WGS sequence"/>
</dbReference>
<feature type="transmembrane region" description="Helical" evidence="1">
    <location>
        <begin position="212"/>
        <end position="230"/>
    </location>
</feature>
<feature type="transmembrane region" description="Helical" evidence="1">
    <location>
        <begin position="288"/>
        <end position="317"/>
    </location>
</feature>
<accession>A0A261S4Z7</accession>
<feature type="transmembrane region" description="Helical" evidence="1">
    <location>
        <begin position="260"/>
        <end position="276"/>
    </location>
</feature>
<organism evidence="2 3">
    <name type="scientific">Bordetella genomosp. 10</name>
    <dbReference type="NCBI Taxonomy" id="1416804"/>
    <lineage>
        <taxon>Bacteria</taxon>
        <taxon>Pseudomonadati</taxon>
        <taxon>Pseudomonadota</taxon>
        <taxon>Betaproteobacteria</taxon>
        <taxon>Burkholderiales</taxon>
        <taxon>Alcaligenaceae</taxon>
        <taxon>Bordetella</taxon>
    </lineage>
</organism>
<dbReference type="InterPro" id="IPR018674">
    <property type="entry name" value="DUF2142_membrane"/>
</dbReference>
<dbReference type="AlphaFoldDB" id="A0A261S4Z7"/>
<feature type="transmembrane region" description="Helical" evidence="1">
    <location>
        <begin position="501"/>
        <end position="522"/>
    </location>
</feature>
<evidence type="ECO:0008006" key="4">
    <source>
        <dbReference type="Google" id="ProtNLM"/>
    </source>
</evidence>
<keyword evidence="1" id="KW-1133">Transmembrane helix</keyword>
<reference evidence="3" key="1">
    <citation type="submission" date="2017-05" db="EMBL/GenBank/DDBJ databases">
        <title>Complete and WGS of Bordetella genogroups.</title>
        <authorList>
            <person name="Spilker T."/>
            <person name="Lipuma J."/>
        </authorList>
    </citation>
    <scope>NUCLEOTIDE SEQUENCE [LARGE SCALE GENOMIC DNA]</scope>
    <source>
        <strain evidence="3">AU16122</strain>
    </source>
</reference>
<feature type="transmembrane region" description="Helical" evidence="1">
    <location>
        <begin position="435"/>
        <end position="459"/>
    </location>
</feature>
<gene>
    <name evidence="2" type="ORF">CAL29_29830</name>
</gene>
<evidence type="ECO:0000256" key="1">
    <source>
        <dbReference type="SAM" id="Phobius"/>
    </source>
</evidence>
<keyword evidence="1" id="KW-0812">Transmembrane</keyword>
<keyword evidence="1" id="KW-0472">Membrane</keyword>
<feature type="transmembrane region" description="Helical" evidence="1">
    <location>
        <begin position="82"/>
        <end position="100"/>
    </location>
</feature>
<protein>
    <recommendedName>
        <fullName evidence="4">DUF2142 domain-containing protein</fullName>
    </recommendedName>
</protein>
<proteinExistence type="predicted"/>